<dbReference type="Pfam" id="PF00557">
    <property type="entry name" value="Peptidase_M24"/>
    <property type="match status" value="1"/>
</dbReference>
<comment type="catalytic activity">
    <reaction evidence="6">
        <text>Release of N-terminal amino acids, preferentially methionine, from peptides and arylamides.</text>
        <dbReference type="EC" id="3.4.11.18"/>
    </reaction>
</comment>
<keyword evidence="4 6" id="KW-0479">Metal-binding</keyword>
<dbReference type="EC" id="3.4.11.18" evidence="6"/>
<dbReference type="InterPro" id="IPR001714">
    <property type="entry name" value="Pept_M24_MAP"/>
</dbReference>
<dbReference type="NCBIfam" id="TIGR00500">
    <property type="entry name" value="met_pdase_I"/>
    <property type="match status" value="1"/>
</dbReference>
<reference evidence="8 9" key="1">
    <citation type="journal article" date="2016" name="Nat. Commun.">
        <title>Thousands of microbial genomes shed light on interconnected biogeochemical processes in an aquifer system.</title>
        <authorList>
            <person name="Anantharaman K."/>
            <person name="Brown C.T."/>
            <person name="Hug L.A."/>
            <person name="Sharon I."/>
            <person name="Castelle C.J."/>
            <person name="Probst A.J."/>
            <person name="Thomas B.C."/>
            <person name="Singh A."/>
            <person name="Wilkins M.J."/>
            <person name="Karaoz U."/>
            <person name="Brodie E.L."/>
            <person name="Williams K.H."/>
            <person name="Hubbard S.S."/>
            <person name="Banfield J.F."/>
        </authorList>
    </citation>
    <scope>NUCLEOTIDE SEQUENCE [LARGE SCALE GENOMIC DNA]</scope>
</reference>
<keyword evidence="2 6" id="KW-0031">Aminopeptidase</keyword>
<comment type="function">
    <text evidence="1">Removes the N-terminal methionine from nascent proteins. The N-terminal methionine is often cleaved when the second residue in the primary sequence is small and uncharged (Met-Ala-, Cys, Gly, Pro, Ser, Thr, or Val). Requires deformylation of the N(alpha)-formylated initiator methionine before it can be hydrolyzed.</text>
</comment>
<dbReference type="InterPro" id="IPR036005">
    <property type="entry name" value="Creatinase/aminopeptidase-like"/>
</dbReference>
<keyword evidence="3 6" id="KW-0645">Protease</keyword>
<dbReference type="InterPro" id="IPR000994">
    <property type="entry name" value="Pept_M24"/>
</dbReference>
<organism evidence="8 9">
    <name type="scientific">Candidatus Woesebacteria bacterium RIFOXYA1_FULL_43_9</name>
    <dbReference type="NCBI Taxonomy" id="1802534"/>
    <lineage>
        <taxon>Bacteria</taxon>
        <taxon>Candidatus Woeseibacteriota</taxon>
    </lineage>
</organism>
<dbReference type="EMBL" id="MGHU01000027">
    <property type="protein sequence ID" value="OGM77252.1"/>
    <property type="molecule type" value="Genomic_DNA"/>
</dbReference>
<dbReference type="PRINTS" id="PR00599">
    <property type="entry name" value="MAPEPTIDASE"/>
</dbReference>
<evidence type="ECO:0000256" key="4">
    <source>
        <dbReference type="ARBA" id="ARBA00022723"/>
    </source>
</evidence>
<evidence type="ECO:0000313" key="8">
    <source>
        <dbReference type="EMBL" id="OGM77252.1"/>
    </source>
</evidence>
<comment type="caution">
    <text evidence="8">The sequence shown here is derived from an EMBL/GenBank/DDBJ whole genome shotgun (WGS) entry which is preliminary data.</text>
</comment>
<dbReference type="GO" id="GO:0070006">
    <property type="term" value="F:metalloaminopeptidase activity"/>
    <property type="evidence" value="ECO:0007669"/>
    <property type="project" value="InterPro"/>
</dbReference>
<comment type="cofactor">
    <cofactor evidence="6">
        <name>Co(2+)</name>
        <dbReference type="ChEBI" id="CHEBI:48828"/>
    </cofactor>
    <cofactor evidence="6">
        <name>Zn(2+)</name>
        <dbReference type="ChEBI" id="CHEBI:29105"/>
    </cofactor>
    <cofactor evidence="6">
        <name>Mn(2+)</name>
        <dbReference type="ChEBI" id="CHEBI:29035"/>
    </cofactor>
    <cofactor evidence="6">
        <name>Fe(2+)</name>
        <dbReference type="ChEBI" id="CHEBI:29033"/>
    </cofactor>
    <text evidence="6">Binds 2 divalent metal cations per subunit. Has a high-affinity and a low affinity metal-binding site. The true nature of the physiological cofactor is under debate. The enzyme is active with cobalt, zinc, manganese or divalent iron ions.</text>
</comment>
<evidence type="ECO:0000256" key="1">
    <source>
        <dbReference type="ARBA" id="ARBA00002521"/>
    </source>
</evidence>
<keyword evidence="5" id="KW-0378">Hydrolase</keyword>
<evidence type="ECO:0000259" key="7">
    <source>
        <dbReference type="Pfam" id="PF00557"/>
    </source>
</evidence>
<dbReference type="PANTHER" id="PTHR43330:SF27">
    <property type="entry name" value="METHIONINE AMINOPEPTIDASE"/>
    <property type="match status" value="1"/>
</dbReference>
<evidence type="ECO:0000256" key="2">
    <source>
        <dbReference type="ARBA" id="ARBA00022438"/>
    </source>
</evidence>
<dbReference type="GO" id="GO:0006508">
    <property type="term" value="P:proteolysis"/>
    <property type="evidence" value="ECO:0007669"/>
    <property type="project" value="UniProtKB-KW"/>
</dbReference>
<feature type="domain" description="Peptidase M24" evidence="7">
    <location>
        <begin position="1"/>
        <end position="227"/>
    </location>
</feature>
<name>A0A1F8CLV1_9BACT</name>
<comment type="similarity">
    <text evidence="6">Belongs to the peptidase M24A family.</text>
</comment>
<accession>A0A1F8CLV1</accession>
<evidence type="ECO:0000256" key="6">
    <source>
        <dbReference type="RuleBase" id="RU003653"/>
    </source>
</evidence>
<dbReference type="PANTHER" id="PTHR43330">
    <property type="entry name" value="METHIONINE AMINOPEPTIDASE"/>
    <property type="match status" value="1"/>
</dbReference>
<dbReference type="InterPro" id="IPR002467">
    <property type="entry name" value="Pept_M24A_MAP1"/>
</dbReference>
<dbReference type="GO" id="GO:0004239">
    <property type="term" value="F:initiator methionyl aminopeptidase activity"/>
    <property type="evidence" value="ECO:0007669"/>
    <property type="project" value="UniProtKB-EC"/>
</dbReference>
<dbReference type="GO" id="GO:0005829">
    <property type="term" value="C:cytosol"/>
    <property type="evidence" value="ECO:0007669"/>
    <property type="project" value="TreeGrafter"/>
</dbReference>
<proteinExistence type="inferred from homology"/>
<dbReference type="Gene3D" id="3.90.230.10">
    <property type="entry name" value="Creatinase/methionine aminopeptidase superfamily"/>
    <property type="match status" value="1"/>
</dbReference>
<dbReference type="AlphaFoldDB" id="A0A1F8CLV1"/>
<sequence length="238" mass="25503">MARGGKILADVKKTLAGMVKIGVSAQELEEKAVAMIAEAGAEPSFMKVPKYHWATCINVNAGIVHGIPTEELVFREGDLVSIDLGVYYQGFHTDSSLSVAINPTPEMAKFLEVGQLAMKKALAQAVAGNRVWDISQTIGETVKMAGYSPVRALVGHGVGRELHEEPMIPCLAIGDRDKSLLLENGMSLAIEVMYTAGKPDLVQAFDGWTITTRDGKISGLFEETVVVGGGKPRVLTTY</sequence>
<dbReference type="GO" id="GO:0046872">
    <property type="term" value="F:metal ion binding"/>
    <property type="evidence" value="ECO:0007669"/>
    <property type="project" value="UniProtKB-KW"/>
</dbReference>
<protein>
    <recommendedName>
        <fullName evidence="6">Methionine aminopeptidase</fullName>
        <ecNumber evidence="6">3.4.11.18</ecNumber>
    </recommendedName>
</protein>
<dbReference type="SUPFAM" id="SSF55920">
    <property type="entry name" value="Creatinase/aminopeptidase"/>
    <property type="match status" value="1"/>
</dbReference>
<dbReference type="Proteomes" id="UP000179241">
    <property type="component" value="Unassembled WGS sequence"/>
</dbReference>
<evidence type="ECO:0000256" key="5">
    <source>
        <dbReference type="ARBA" id="ARBA00022801"/>
    </source>
</evidence>
<evidence type="ECO:0000256" key="3">
    <source>
        <dbReference type="ARBA" id="ARBA00022670"/>
    </source>
</evidence>
<evidence type="ECO:0000313" key="9">
    <source>
        <dbReference type="Proteomes" id="UP000179241"/>
    </source>
</evidence>
<gene>
    <name evidence="8" type="ORF">A2188_02645</name>
</gene>